<dbReference type="CDD" id="cd01318">
    <property type="entry name" value="DHOase_IIb"/>
    <property type="match status" value="1"/>
</dbReference>
<dbReference type="NCBIfam" id="TIGR00857">
    <property type="entry name" value="pyrC_multi"/>
    <property type="match status" value="1"/>
</dbReference>
<name>A0A5J4S9V3_9ZZZZ</name>
<dbReference type="GO" id="GO:0005737">
    <property type="term" value="C:cytoplasm"/>
    <property type="evidence" value="ECO:0007669"/>
    <property type="project" value="TreeGrafter"/>
</dbReference>
<dbReference type="SUPFAM" id="SSF51338">
    <property type="entry name" value="Composite domain of metallo-dependent hydrolases"/>
    <property type="match status" value="1"/>
</dbReference>
<dbReference type="GO" id="GO:0004151">
    <property type="term" value="F:dihydroorotase activity"/>
    <property type="evidence" value="ECO:0007669"/>
    <property type="project" value="UniProtKB-EC"/>
</dbReference>
<organism evidence="5">
    <name type="scientific">termite gut metagenome</name>
    <dbReference type="NCBI Taxonomy" id="433724"/>
    <lineage>
        <taxon>unclassified sequences</taxon>
        <taxon>metagenomes</taxon>
        <taxon>organismal metagenomes</taxon>
    </lineage>
</organism>
<dbReference type="GO" id="GO:0046872">
    <property type="term" value="F:metal ion binding"/>
    <property type="evidence" value="ECO:0007669"/>
    <property type="project" value="UniProtKB-KW"/>
</dbReference>
<protein>
    <submittedName>
        <fullName evidence="5">Dihydroorotase</fullName>
        <ecNumber evidence="5">3.5.2.3</ecNumber>
    </submittedName>
</protein>
<proteinExistence type="predicted"/>
<sequence length="450" mass="49636">MKRIFIKNALIINEGRSFQGSVVIEGEKIVEILEGKQEGSSACDAYEETIDAEGCLLLPGVIDCHVHFREPGLTYKADISSESKAAVAGGVTSVMDMPNTNPQTITVDALNKKFNEMGSKSLVNYSCYFGATNDNYTEFKHLDARRVCGVKVFMGSSTGNMLVDNIESLHHIFGATDILIAAHCENQTVIERNIEQYKAEVIHGDLPVEYHSRIRSTEACYRSSHLAVCLAGESGARLHLLHITTSKELELLNDSPLKHKRITAEVCIPHLLFTSADYSRFGSKIKCNPAIKESSDRAALRAGVNSGLIDVIATDHAPHLLSEKEGGALKAASGMPMVQFSLISMLKLVDEGVFTVEEVVRKMCHAPAEIYNMCNRGYIRPGYQADLVLVKPIHWTLTNGDILSKCKWSPLEGQTFNHRIDKTFVNGYLVYSGGQIDETHRGQELRFGTL</sequence>
<dbReference type="InterPro" id="IPR002195">
    <property type="entry name" value="Dihydroorotase_CS"/>
</dbReference>
<dbReference type="EMBL" id="SNRY01000300">
    <property type="protein sequence ID" value="KAA6342884.1"/>
    <property type="molecule type" value="Genomic_DNA"/>
</dbReference>
<accession>A0A5J4S9V3</accession>
<reference evidence="5" key="1">
    <citation type="submission" date="2019-03" db="EMBL/GenBank/DDBJ databases">
        <title>Single cell metagenomics reveals metabolic interactions within the superorganism composed of flagellate Streblomastix strix and complex community of Bacteroidetes bacteria on its surface.</title>
        <authorList>
            <person name="Treitli S.C."/>
            <person name="Kolisko M."/>
            <person name="Husnik F."/>
            <person name="Keeling P."/>
            <person name="Hampl V."/>
        </authorList>
    </citation>
    <scope>NUCLEOTIDE SEQUENCE</scope>
    <source>
        <strain evidence="5">STM</strain>
    </source>
</reference>
<dbReference type="PANTHER" id="PTHR43668:SF4">
    <property type="entry name" value="ALLANTOINASE"/>
    <property type="match status" value="1"/>
</dbReference>
<dbReference type="GO" id="GO:0006145">
    <property type="term" value="P:purine nucleobase catabolic process"/>
    <property type="evidence" value="ECO:0007669"/>
    <property type="project" value="TreeGrafter"/>
</dbReference>
<dbReference type="PROSITE" id="PS00483">
    <property type="entry name" value="DIHYDROOROTASE_2"/>
    <property type="match status" value="1"/>
</dbReference>
<feature type="domain" description="Amidohydrolase-related" evidence="4">
    <location>
        <begin position="57"/>
        <end position="429"/>
    </location>
</feature>
<dbReference type="InterPro" id="IPR006680">
    <property type="entry name" value="Amidohydro-rel"/>
</dbReference>
<dbReference type="GO" id="GO:0004038">
    <property type="term" value="F:allantoinase activity"/>
    <property type="evidence" value="ECO:0007669"/>
    <property type="project" value="TreeGrafter"/>
</dbReference>
<keyword evidence="2" id="KW-0479">Metal-binding</keyword>
<dbReference type="InterPro" id="IPR011059">
    <property type="entry name" value="Metal-dep_hydrolase_composite"/>
</dbReference>
<evidence type="ECO:0000256" key="1">
    <source>
        <dbReference type="ARBA" id="ARBA00001947"/>
    </source>
</evidence>
<comment type="caution">
    <text evidence="5">The sequence shown here is derived from an EMBL/GenBank/DDBJ whole genome shotgun (WGS) entry which is preliminary data.</text>
</comment>
<dbReference type="Gene3D" id="2.30.40.10">
    <property type="entry name" value="Urease, subunit C, domain 1"/>
    <property type="match status" value="1"/>
</dbReference>
<evidence type="ECO:0000256" key="3">
    <source>
        <dbReference type="ARBA" id="ARBA00022801"/>
    </source>
</evidence>
<gene>
    <name evidence="5" type="ORF">EZS27_009399</name>
</gene>
<keyword evidence="3 5" id="KW-0378">Hydrolase</keyword>
<dbReference type="Gene3D" id="3.20.20.140">
    <property type="entry name" value="Metal-dependent hydrolases"/>
    <property type="match status" value="1"/>
</dbReference>
<evidence type="ECO:0000256" key="2">
    <source>
        <dbReference type="ARBA" id="ARBA00022723"/>
    </source>
</evidence>
<dbReference type="AlphaFoldDB" id="A0A5J4S9V3"/>
<dbReference type="NCBIfam" id="NF006688">
    <property type="entry name" value="PRK09236.1"/>
    <property type="match status" value="1"/>
</dbReference>
<evidence type="ECO:0000313" key="5">
    <source>
        <dbReference type="EMBL" id="KAA6342884.1"/>
    </source>
</evidence>
<dbReference type="SUPFAM" id="SSF51556">
    <property type="entry name" value="Metallo-dependent hydrolases"/>
    <property type="match status" value="1"/>
</dbReference>
<dbReference type="InterPro" id="IPR032466">
    <property type="entry name" value="Metal_Hydrolase"/>
</dbReference>
<dbReference type="PANTHER" id="PTHR43668">
    <property type="entry name" value="ALLANTOINASE"/>
    <property type="match status" value="1"/>
</dbReference>
<evidence type="ECO:0000259" key="4">
    <source>
        <dbReference type="Pfam" id="PF01979"/>
    </source>
</evidence>
<dbReference type="Pfam" id="PF01979">
    <property type="entry name" value="Amidohydro_1"/>
    <property type="match status" value="1"/>
</dbReference>
<dbReference type="EC" id="3.5.2.3" evidence="5"/>
<comment type="cofactor">
    <cofactor evidence="1">
        <name>Zn(2+)</name>
        <dbReference type="ChEBI" id="CHEBI:29105"/>
    </cofactor>
</comment>
<dbReference type="InterPro" id="IPR050138">
    <property type="entry name" value="DHOase/Allantoinase_Hydrolase"/>
</dbReference>